<dbReference type="Gene3D" id="1.10.10.10">
    <property type="entry name" value="Winged helix-like DNA-binding domain superfamily/Winged helix DNA-binding domain"/>
    <property type="match status" value="1"/>
</dbReference>
<sequence length="332" mass="38695">MRQMDKLGQFLEHKKLLFGIAYRMTGSVVDAEDIVQETFLRWERSSAEKIRSPKAFLSTIATRLSLDNLRRSKRKRETYIGPWLPEPMSPIPQEEFVGMEEETLDLAFLHLLEKLNPIERAVFLLRESFSLGYPVIAEAVGKSQENCRQILKRAKTALKSDRRRYPADTEMRRTHLRNFLLATTKGDPSYLIPFFREEIMMWSDGGGKVNAARVPIVGKDRVATFLHRVRKNPLRKKLRFYFSYVNGAESLIGYSGERPMYFQNFIIEPDGIWRIYTVLNPDKLSAFSDKDKLIREGSLIPIESFLLFPNPQPSGFQKWMTPVVKLVRWVLW</sequence>
<reference evidence="4" key="1">
    <citation type="journal article" date="2019" name="PLoS Negl. Trop. Dis.">
        <title>Revisiting the worldwide diversity of Leptospira species in the environment.</title>
        <authorList>
            <person name="Vincent A.T."/>
            <person name="Schiettekatte O."/>
            <person name="Bourhy P."/>
            <person name="Veyrier F.J."/>
            <person name="Picardeau M."/>
        </authorList>
    </citation>
    <scope>NUCLEOTIDE SEQUENCE [LARGE SCALE GENOMIC DNA]</scope>
    <source>
        <strain evidence="4">SSW15</strain>
    </source>
</reference>
<dbReference type="InterPro" id="IPR052704">
    <property type="entry name" value="ECF_Sigma-70_Domain"/>
</dbReference>
<evidence type="ECO:0000313" key="4">
    <source>
        <dbReference type="EMBL" id="TGK12427.1"/>
    </source>
</evidence>
<feature type="domain" description="RNA polymerase sigma-70 region 2" evidence="2">
    <location>
        <begin position="12"/>
        <end position="74"/>
    </location>
</feature>
<dbReference type="InterPro" id="IPR036388">
    <property type="entry name" value="WH-like_DNA-bd_sf"/>
</dbReference>
<dbReference type="Pfam" id="PF08281">
    <property type="entry name" value="Sigma70_r4_2"/>
    <property type="match status" value="1"/>
</dbReference>
<organism evidence="4 5">
    <name type="scientific">Leptospira fletcheri</name>
    <dbReference type="NCBI Taxonomy" id="2484981"/>
    <lineage>
        <taxon>Bacteria</taxon>
        <taxon>Pseudomonadati</taxon>
        <taxon>Spirochaetota</taxon>
        <taxon>Spirochaetia</taxon>
        <taxon>Leptospirales</taxon>
        <taxon>Leptospiraceae</taxon>
        <taxon>Leptospira</taxon>
    </lineage>
</organism>
<dbReference type="GO" id="GO:0006352">
    <property type="term" value="P:DNA-templated transcription initiation"/>
    <property type="evidence" value="ECO:0007669"/>
    <property type="project" value="InterPro"/>
</dbReference>
<dbReference type="AlphaFoldDB" id="A0A4R9GIA5"/>
<dbReference type="Proteomes" id="UP000298458">
    <property type="component" value="Unassembled WGS sequence"/>
</dbReference>
<comment type="subunit">
    <text evidence="1">Interacts transiently with the RNA polymerase catalytic core formed by RpoA, RpoB, RpoC and RpoZ (2 alpha, 1 beta, 1 beta' and 1 omega subunit) to form the RNA polymerase holoenzyme that can initiate transcription.</text>
</comment>
<dbReference type="PANTHER" id="PTHR30173:SF36">
    <property type="entry name" value="ECF RNA POLYMERASE SIGMA FACTOR SIGJ"/>
    <property type="match status" value="1"/>
</dbReference>
<dbReference type="InterPro" id="IPR013324">
    <property type="entry name" value="RNA_pol_sigma_r3/r4-like"/>
</dbReference>
<dbReference type="Gene3D" id="1.10.1740.10">
    <property type="match status" value="1"/>
</dbReference>
<dbReference type="GO" id="GO:0016987">
    <property type="term" value="F:sigma factor activity"/>
    <property type="evidence" value="ECO:0007669"/>
    <property type="project" value="InterPro"/>
</dbReference>
<dbReference type="NCBIfam" id="TIGR02937">
    <property type="entry name" value="sigma70-ECF"/>
    <property type="match status" value="1"/>
</dbReference>
<dbReference type="InterPro" id="IPR014284">
    <property type="entry name" value="RNA_pol_sigma-70_dom"/>
</dbReference>
<dbReference type="InterPro" id="IPR013325">
    <property type="entry name" value="RNA_pol_sigma_r2"/>
</dbReference>
<gene>
    <name evidence="4" type="ORF">EHO60_09300</name>
</gene>
<dbReference type="SUPFAM" id="SSF88946">
    <property type="entry name" value="Sigma2 domain of RNA polymerase sigma factors"/>
    <property type="match status" value="1"/>
</dbReference>
<dbReference type="InterPro" id="IPR013249">
    <property type="entry name" value="RNA_pol_sigma70_r4_t2"/>
</dbReference>
<dbReference type="InterPro" id="IPR032710">
    <property type="entry name" value="NTF2-like_dom_sf"/>
</dbReference>
<protein>
    <submittedName>
        <fullName evidence="4">Sigma-70 family RNA polymerase sigma factor</fullName>
    </submittedName>
</protein>
<dbReference type="SUPFAM" id="SSF88659">
    <property type="entry name" value="Sigma3 and sigma4 domains of RNA polymerase sigma factors"/>
    <property type="match status" value="1"/>
</dbReference>
<dbReference type="EMBL" id="RQET01000004">
    <property type="protein sequence ID" value="TGK12427.1"/>
    <property type="molecule type" value="Genomic_DNA"/>
</dbReference>
<evidence type="ECO:0000259" key="2">
    <source>
        <dbReference type="Pfam" id="PF04542"/>
    </source>
</evidence>
<dbReference type="Pfam" id="PF04542">
    <property type="entry name" value="Sigma70_r2"/>
    <property type="match status" value="1"/>
</dbReference>
<evidence type="ECO:0000256" key="1">
    <source>
        <dbReference type="ARBA" id="ARBA00011344"/>
    </source>
</evidence>
<evidence type="ECO:0000259" key="3">
    <source>
        <dbReference type="Pfam" id="PF08281"/>
    </source>
</evidence>
<dbReference type="InterPro" id="IPR007627">
    <property type="entry name" value="RNA_pol_sigma70_r2"/>
</dbReference>
<name>A0A4R9GIA5_9LEPT</name>
<comment type="caution">
    <text evidence="4">The sequence shown here is derived from an EMBL/GenBank/DDBJ whole genome shotgun (WGS) entry which is preliminary data.</text>
</comment>
<dbReference type="OrthoDB" id="3211555at2"/>
<proteinExistence type="predicted"/>
<dbReference type="PANTHER" id="PTHR30173">
    <property type="entry name" value="SIGMA 19 FACTOR"/>
    <property type="match status" value="1"/>
</dbReference>
<evidence type="ECO:0000313" key="5">
    <source>
        <dbReference type="Proteomes" id="UP000298458"/>
    </source>
</evidence>
<accession>A0A4R9GIA5</accession>
<feature type="domain" description="RNA polymerase sigma factor 70 region 4 type 2" evidence="3">
    <location>
        <begin position="107"/>
        <end position="158"/>
    </location>
</feature>
<dbReference type="SUPFAM" id="SSF54427">
    <property type="entry name" value="NTF2-like"/>
    <property type="match status" value="1"/>
</dbReference>
<dbReference type="GO" id="GO:0003677">
    <property type="term" value="F:DNA binding"/>
    <property type="evidence" value="ECO:0007669"/>
    <property type="project" value="InterPro"/>
</dbReference>
<keyword evidence="5" id="KW-1185">Reference proteome</keyword>